<dbReference type="OrthoDB" id="9758182at2"/>
<keyword evidence="12" id="KW-0408">Iron</keyword>
<name>A0A238WEK9_9ACTN</name>
<dbReference type="InterPro" id="IPR002932">
    <property type="entry name" value="Glu_synthdom"/>
</dbReference>
<keyword evidence="15" id="KW-0003">3Fe-4S</keyword>
<dbReference type="InterPro" id="IPR006982">
    <property type="entry name" value="Glu_synth_centr_N"/>
</dbReference>
<evidence type="ECO:0000256" key="12">
    <source>
        <dbReference type="ARBA" id="ARBA00023004"/>
    </source>
</evidence>
<evidence type="ECO:0000256" key="9">
    <source>
        <dbReference type="ARBA" id="ARBA00022827"/>
    </source>
</evidence>
<comment type="cofactor">
    <cofactor evidence="3">
        <name>FAD</name>
        <dbReference type="ChEBI" id="CHEBI:57692"/>
    </cofactor>
</comment>
<evidence type="ECO:0000256" key="15">
    <source>
        <dbReference type="ARBA" id="ARBA00023291"/>
    </source>
</evidence>
<dbReference type="Gene3D" id="3.20.20.70">
    <property type="entry name" value="Aldolase class I"/>
    <property type="match status" value="2"/>
</dbReference>
<dbReference type="GO" id="GO:0046872">
    <property type="term" value="F:metal ion binding"/>
    <property type="evidence" value="ECO:0007669"/>
    <property type="project" value="UniProtKB-KW"/>
</dbReference>
<dbReference type="SUPFAM" id="SSF56235">
    <property type="entry name" value="N-terminal nucleophile aminohydrolases (Ntn hydrolases)"/>
    <property type="match status" value="1"/>
</dbReference>
<dbReference type="GO" id="GO:0019676">
    <property type="term" value="P:ammonia assimilation cycle"/>
    <property type="evidence" value="ECO:0007669"/>
    <property type="project" value="TreeGrafter"/>
</dbReference>
<dbReference type="InterPro" id="IPR002489">
    <property type="entry name" value="Glu_synth_asu_C"/>
</dbReference>
<dbReference type="InterPro" id="IPR017932">
    <property type="entry name" value="GATase_2_dom"/>
</dbReference>
<keyword evidence="6" id="KW-0285">Flavoprotein</keyword>
<evidence type="ECO:0000256" key="11">
    <source>
        <dbReference type="ARBA" id="ARBA00023002"/>
    </source>
</evidence>
<evidence type="ECO:0000256" key="3">
    <source>
        <dbReference type="ARBA" id="ARBA00001974"/>
    </source>
</evidence>
<dbReference type="Proteomes" id="UP000198415">
    <property type="component" value="Unassembled WGS sequence"/>
</dbReference>
<feature type="domain" description="Glutamine amidotransferase type-2" evidence="17">
    <location>
        <begin position="19"/>
        <end position="421"/>
    </location>
</feature>
<keyword evidence="5" id="KW-0028">Amino-acid biosynthesis</keyword>
<keyword evidence="10" id="KW-0315">Glutamine amidotransferase</keyword>
<evidence type="ECO:0000256" key="6">
    <source>
        <dbReference type="ARBA" id="ARBA00022630"/>
    </source>
</evidence>
<evidence type="ECO:0000256" key="13">
    <source>
        <dbReference type="ARBA" id="ARBA00023014"/>
    </source>
</evidence>
<comment type="pathway">
    <text evidence="16">Amino-acid biosynthesis.</text>
</comment>
<evidence type="ECO:0000256" key="4">
    <source>
        <dbReference type="ARBA" id="ARBA00009716"/>
    </source>
</evidence>
<evidence type="ECO:0000256" key="5">
    <source>
        <dbReference type="ARBA" id="ARBA00022605"/>
    </source>
</evidence>
<dbReference type="EMBL" id="FZNR01000002">
    <property type="protein sequence ID" value="SNR44867.1"/>
    <property type="molecule type" value="Genomic_DNA"/>
</dbReference>
<evidence type="ECO:0000256" key="1">
    <source>
        <dbReference type="ARBA" id="ARBA00001917"/>
    </source>
</evidence>
<keyword evidence="9" id="KW-0274">FAD</keyword>
<dbReference type="Pfam" id="PF00310">
    <property type="entry name" value="GATase_2"/>
    <property type="match status" value="1"/>
</dbReference>
<dbReference type="SUPFAM" id="SSF69336">
    <property type="entry name" value="Alpha subunit of glutamate synthase, C-terminal domain"/>
    <property type="match status" value="1"/>
</dbReference>
<dbReference type="PANTHER" id="PTHR11938:SF133">
    <property type="entry name" value="GLUTAMATE SYNTHASE (NADH)"/>
    <property type="match status" value="1"/>
</dbReference>
<keyword evidence="7" id="KW-0288">FMN</keyword>
<dbReference type="GO" id="GO:0006537">
    <property type="term" value="P:glutamate biosynthetic process"/>
    <property type="evidence" value="ECO:0007669"/>
    <property type="project" value="UniProtKB-KW"/>
</dbReference>
<evidence type="ECO:0000256" key="16">
    <source>
        <dbReference type="ARBA" id="ARBA00029440"/>
    </source>
</evidence>
<dbReference type="FunFam" id="2.160.20.60:FF:000001">
    <property type="entry name" value="Glutamate synthase, large subunit"/>
    <property type="match status" value="1"/>
</dbReference>
<keyword evidence="14" id="KW-0314">Glutamate biosynthesis</keyword>
<dbReference type="CDD" id="cd00982">
    <property type="entry name" value="gltB_C"/>
    <property type="match status" value="1"/>
</dbReference>
<keyword evidence="11" id="KW-0560">Oxidoreductase</keyword>
<dbReference type="FunFam" id="3.20.20.70:FF:000031">
    <property type="entry name" value="Glutamate synthase 1 [NADH]"/>
    <property type="match status" value="1"/>
</dbReference>
<comment type="cofactor">
    <cofactor evidence="2">
        <name>[3Fe-4S] cluster</name>
        <dbReference type="ChEBI" id="CHEBI:21137"/>
    </cofactor>
</comment>
<dbReference type="FunFam" id="3.60.20.10:FF:000001">
    <property type="entry name" value="Glutamate synthase, large subunit"/>
    <property type="match status" value="1"/>
</dbReference>
<evidence type="ECO:0000256" key="14">
    <source>
        <dbReference type="ARBA" id="ARBA00023164"/>
    </source>
</evidence>
<protein>
    <submittedName>
        <fullName evidence="18">Glutamate synthase (NADH) large subunit</fullName>
    </submittedName>
</protein>
<organism evidence="18 19">
    <name type="scientific">Actinoplanes regularis</name>
    <dbReference type="NCBI Taxonomy" id="52697"/>
    <lineage>
        <taxon>Bacteria</taxon>
        <taxon>Bacillati</taxon>
        <taxon>Actinomycetota</taxon>
        <taxon>Actinomycetes</taxon>
        <taxon>Micromonosporales</taxon>
        <taxon>Micromonosporaceae</taxon>
        <taxon>Actinoplanes</taxon>
    </lineage>
</organism>
<dbReference type="RefSeq" id="WP_089292252.1">
    <property type="nucleotide sequence ID" value="NZ_BOMU01000025.1"/>
</dbReference>
<dbReference type="Gene3D" id="2.160.20.60">
    <property type="entry name" value="Glutamate synthase, alpha subunit, C-terminal domain"/>
    <property type="match status" value="1"/>
</dbReference>
<evidence type="ECO:0000256" key="2">
    <source>
        <dbReference type="ARBA" id="ARBA00001927"/>
    </source>
</evidence>
<dbReference type="InterPro" id="IPR013785">
    <property type="entry name" value="Aldolase_TIM"/>
</dbReference>
<reference evidence="18 19" key="1">
    <citation type="submission" date="2017-06" db="EMBL/GenBank/DDBJ databases">
        <authorList>
            <person name="Kim H.J."/>
            <person name="Triplett B.A."/>
        </authorList>
    </citation>
    <scope>NUCLEOTIDE SEQUENCE [LARGE SCALE GENOMIC DNA]</scope>
    <source>
        <strain evidence="18 19">DSM 43151</strain>
    </source>
</reference>
<evidence type="ECO:0000259" key="17">
    <source>
        <dbReference type="PROSITE" id="PS51278"/>
    </source>
</evidence>
<gene>
    <name evidence="18" type="ORF">SAMN06264365_102456</name>
</gene>
<dbReference type="NCBIfam" id="NF008730">
    <property type="entry name" value="PRK11750.1"/>
    <property type="match status" value="1"/>
</dbReference>
<keyword evidence="19" id="KW-1185">Reference proteome</keyword>
<evidence type="ECO:0000256" key="7">
    <source>
        <dbReference type="ARBA" id="ARBA00022643"/>
    </source>
</evidence>
<accession>A0A238WEK9</accession>
<comment type="cofactor">
    <cofactor evidence="1">
        <name>FMN</name>
        <dbReference type="ChEBI" id="CHEBI:58210"/>
    </cofactor>
</comment>
<dbReference type="PROSITE" id="PS51278">
    <property type="entry name" value="GATASE_TYPE_2"/>
    <property type="match status" value="1"/>
</dbReference>
<dbReference type="Pfam" id="PF04898">
    <property type="entry name" value="Glu_syn_central"/>
    <property type="match status" value="1"/>
</dbReference>
<dbReference type="CDD" id="cd00713">
    <property type="entry name" value="GltS"/>
    <property type="match status" value="1"/>
</dbReference>
<proteinExistence type="inferred from homology"/>
<keyword evidence="8" id="KW-0479">Metal-binding</keyword>
<dbReference type="InterPro" id="IPR029055">
    <property type="entry name" value="Ntn_hydrolases_N"/>
</dbReference>
<dbReference type="Pfam" id="PF01645">
    <property type="entry name" value="Glu_synthase"/>
    <property type="match status" value="1"/>
</dbReference>
<dbReference type="FunFam" id="3.20.20.70:FF:000053">
    <property type="entry name" value="Glutamate synthase large subunit"/>
    <property type="match status" value="1"/>
</dbReference>
<evidence type="ECO:0000313" key="19">
    <source>
        <dbReference type="Proteomes" id="UP000198415"/>
    </source>
</evidence>
<sequence length="1517" mass="164158">MAYPHPQGLYNPAYERDACGVAFVADIHGRRSHDVVAKGLSALIRLDHRGARGAEQNTGDGAGIMVQIPDEYYRAITDFDLPPAGHYATGLVFLPTDPDDAARAIKVFEKYALVEGGDLLGWRDVPVNPAGLGATAEDARPAIRQVFLAAHRLVDSPAGRAGERLSGIELDRVAFCIRKQAERETAQRGVAAYFPSLSARTITYKGMLTPEQLPEFFPELSDERVASAIALVHSRFSTNTFPSWPLAHPYRLIAHNGEINTIRGNKNWMAAREALLATRNIPGNLKRLFPINSPEASDSASFDEVLELLHLAGRSLPHAMLMMIPEAWENDPVMDPARRAFYRFHASLMEPWDGPASVAFTDGTVIGAVLDRNGLRPGRWWHTRDGLVVLGSEAGVIDLDPAEVVAKGRLQPGKMFLVDTAAGRIAHDDEIKAELAAAEPYTEWLHAGLIELADLPPREHVIYTHDSVLRRQQVFGYTEEELKILVAPMARSGAEPLGSMGTDTPISPLSTRPRLLFDYFHQLFAQVTNPPLDAIREELVTSLAMTIGPEGNLLDPGPVSCRQIAMPYPVIDNDELAKILSIDEDGDLPGFKAVRVSGLYPLRDGAAGIKARLTQICRHVSEAIEDGVRILVLSDRDSNADLAPIPSLLLTAAVHQHLVREQTRTQVALVVESGDCREVHHAAVLIGFGAAAVNPYLAFESVDDLIATGVLVGIDPRKAVRNYVKALGKGVLKIMSKMGISTVSSYCGAQVFEAVGLDNKLLQRYFAGTSGRIGGVGLAGIHAEVKARHEKAYPANQAERTHRRLEVGGEYQWRREGEIHLFNPETVFLLQHATRSKQYDVFKRYTEKVDELAGQAGSLRGLFRFDSDRAPVSIDEVEPASEIVKRFATGAMSYGSISAESHETLAIAMNRIGGKSNTGEGGEDVERLYDPERRSAVKQIASGRFGVTSEYLVNADDLQIKMAQGAKPGEGGQLPGNKVWPWIAKTRHATPGVGLISPPPHHDIYSIEDLAQLVHDLKMVNPASRVHVKLVSEIGVGTVAAGVAKLKADVILISGHDGGTGASPLNSLKHAGTPWELGLAEAQQTLLLNKLRDRVTVQVDGQLKTGRDVVIAALLGAEEFGFATAPLIVSGCIMMRVCHLDTCPVGIATQNPVLRERFTGKPEFVENFFLFLAEEVRELLAELGFRSIEEAIGHAEVLNVVEAIDHWKAKGLDLSPVLYVPELPEGASRRGVVAQDHGLEKALDNELIALAQPALIKGTPVRATVTTRNDQRSVGAMLGGEVSRRYGGNGLPDDTIEFTLRGTGGQSFGAFLPRGVTLRLIGDTNDYVAKGLSGGRVIVRPAEDASFVAEENTIAGNTILYGATAGELFLRGRVGERFAVRNSGGVAVVEGVGDHGCEYMTGGTVVVLGPTGRNFAAGMSGGKAFVLELNQDLVNPELVDLAPLTDEERGLLRSLVEKHHAETESAVAERLLKDWPAAVERFTAVVPRDYKRVMELIRTAEAAGRNVDEAVMGVTSA</sequence>
<dbReference type="Pfam" id="PF01493">
    <property type="entry name" value="GXGXG"/>
    <property type="match status" value="1"/>
</dbReference>
<dbReference type="CDD" id="cd02808">
    <property type="entry name" value="GltS_FMN"/>
    <property type="match status" value="1"/>
</dbReference>
<dbReference type="InterPro" id="IPR050711">
    <property type="entry name" value="ET-N_metabolism_enzyme"/>
</dbReference>
<dbReference type="SUPFAM" id="SSF51395">
    <property type="entry name" value="FMN-linked oxidoreductases"/>
    <property type="match status" value="1"/>
</dbReference>
<dbReference type="PANTHER" id="PTHR11938">
    <property type="entry name" value="FAD NADPH DEHYDROGENASE/OXIDOREDUCTASE"/>
    <property type="match status" value="1"/>
</dbReference>
<evidence type="ECO:0000313" key="18">
    <source>
        <dbReference type="EMBL" id="SNR44867.1"/>
    </source>
</evidence>
<dbReference type="GO" id="GO:0015930">
    <property type="term" value="F:glutamate synthase activity"/>
    <property type="evidence" value="ECO:0007669"/>
    <property type="project" value="InterPro"/>
</dbReference>
<keyword evidence="13" id="KW-0411">Iron-sulfur</keyword>
<evidence type="ECO:0000256" key="10">
    <source>
        <dbReference type="ARBA" id="ARBA00022962"/>
    </source>
</evidence>
<evidence type="ECO:0000256" key="8">
    <source>
        <dbReference type="ARBA" id="ARBA00022723"/>
    </source>
</evidence>
<dbReference type="InterPro" id="IPR036485">
    <property type="entry name" value="Glu_synth_asu_C_sf"/>
</dbReference>
<dbReference type="Gene3D" id="3.60.20.10">
    <property type="entry name" value="Glutamine Phosphoribosylpyrophosphate, subunit 1, domain 1"/>
    <property type="match status" value="1"/>
</dbReference>
<comment type="similarity">
    <text evidence="4">Belongs to the glutamate synthase family.</text>
</comment>
<dbReference type="GO" id="GO:0051538">
    <property type="term" value="F:3 iron, 4 sulfur cluster binding"/>
    <property type="evidence" value="ECO:0007669"/>
    <property type="project" value="UniProtKB-KW"/>
</dbReference>